<dbReference type="PANTHER" id="PTHR46858">
    <property type="entry name" value="OS05G0521000 PROTEIN"/>
    <property type="match status" value="1"/>
</dbReference>
<comment type="caution">
    <text evidence="7">The sequence shown here is derived from an EMBL/GenBank/DDBJ whole genome shotgun (WGS) entry which is preliminary data.</text>
</comment>
<dbReference type="Pfam" id="PF16041">
    <property type="entry name" value="APD1-4_M"/>
    <property type="match status" value="1"/>
</dbReference>
<evidence type="ECO:0000313" key="7">
    <source>
        <dbReference type="EMBL" id="GMH16449.1"/>
    </source>
</evidence>
<dbReference type="EMBL" id="BSYO01000016">
    <property type="protein sequence ID" value="GMH16449.1"/>
    <property type="molecule type" value="Genomic_DNA"/>
</dbReference>
<keyword evidence="8" id="KW-1185">Reference proteome</keyword>
<dbReference type="Gene3D" id="3.30.40.10">
    <property type="entry name" value="Zinc/RING finger domain, C3HC4 (zinc finger)"/>
    <property type="match status" value="1"/>
</dbReference>
<proteinExistence type="predicted"/>
<feature type="domain" description="RING-type" evidence="6">
    <location>
        <begin position="346"/>
        <end position="386"/>
    </location>
</feature>
<keyword evidence="5" id="KW-0812">Transmembrane</keyword>
<dbReference type="InterPro" id="IPR032008">
    <property type="entry name" value="APD1-4_N"/>
</dbReference>
<dbReference type="PROSITE" id="PS50089">
    <property type="entry name" value="ZF_RING_2"/>
    <property type="match status" value="1"/>
</dbReference>
<keyword evidence="5" id="KW-0472">Membrane</keyword>
<dbReference type="InterPro" id="IPR001841">
    <property type="entry name" value="Znf_RING"/>
</dbReference>
<dbReference type="InterPro" id="IPR032010">
    <property type="entry name" value="APD1-4_M"/>
</dbReference>
<dbReference type="PANTHER" id="PTHR46858:SF6">
    <property type="entry name" value="LIGASE, PUTATIVE-RELATED"/>
    <property type="match status" value="1"/>
</dbReference>
<dbReference type="AlphaFoldDB" id="A0AAD3ST56"/>
<gene>
    <name evidence="7" type="ORF">Nepgr_018290</name>
</gene>
<dbReference type="Pfam" id="PF16040">
    <property type="entry name" value="APD1-4_N"/>
    <property type="match status" value="1"/>
</dbReference>
<dbReference type="SUPFAM" id="SSF57850">
    <property type="entry name" value="RING/U-box"/>
    <property type="match status" value="1"/>
</dbReference>
<dbReference type="GO" id="GO:0008270">
    <property type="term" value="F:zinc ion binding"/>
    <property type="evidence" value="ECO:0007669"/>
    <property type="project" value="UniProtKB-KW"/>
</dbReference>
<dbReference type="GO" id="GO:0061630">
    <property type="term" value="F:ubiquitin protein ligase activity"/>
    <property type="evidence" value="ECO:0007669"/>
    <property type="project" value="TreeGrafter"/>
</dbReference>
<evidence type="ECO:0000256" key="2">
    <source>
        <dbReference type="ARBA" id="ARBA00022771"/>
    </source>
</evidence>
<feature type="transmembrane region" description="Helical" evidence="5">
    <location>
        <begin position="256"/>
        <end position="277"/>
    </location>
</feature>
<accession>A0AAD3ST56</accession>
<dbReference type="Proteomes" id="UP001279734">
    <property type="component" value="Unassembled WGS sequence"/>
</dbReference>
<evidence type="ECO:0000256" key="3">
    <source>
        <dbReference type="ARBA" id="ARBA00022833"/>
    </source>
</evidence>
<evidence type="ECO:0000256" key="4">
    <source>
        <dbReference type="PROSITE-ProRule" id="PRU00175"/>
    </source>
</evidence>
<keyword evidence="2 4" id="KW-0863">Zinc-finger</keyword>
<evidence type="ECO:0000256" key="5">
    <source>
        <dbReference type="SAM" id="Phobius"/>
    </source>
</evidence>
<dbReference type="GO" id="GO:0016567">
    <property type="term" value="P:protein ubiquitination"/>
    <property type="evidence" value="ECO:0007669"/>
    <property type="project" value="TreeGrafter"/>
</dbReference>
<sequence length="398" mass="44533">MFSPGFSSAVPPVQWRDCWTRLLAPLALWICVSMSLQYGYYGNYRMVLGPSSSRLVKASPLFVKQIEVRDEDKKGALIYGFNDMPELSSEANWTISKYLIVGSYNSQGFSLWLNRGSRIRMRWEAHDSNLNHLQVVIIKGEREFETLSPNAVNSPDRLSSNNLTDGEEAEYVILEDDKYYVNVINRNQRSIIMTVNMNVTSKIYDISKASSMCSTVDNGSCRLNLIFPNTRFAILTTPSNGDLGGWYIDLSFVARVVTYIAILGVVVIIIFLILKFLGACDGDESEAAQPRRQEVVMVPERSGGRESEPLIPEKSTSLTYGTVDDEVDPESGSSSSSDELYDGKICVICYDQPRNCFFVPCGHCATCHGCALRIMEGENKVCPICRRPVHKVKKLITS</sequence>
<evidence type="ECO:0000313" key="8">
    <source>
        <dbReference type="Proteomes" id="UP001279734"/>
    </source>
</evidence>
<keyword evidence="1" id="KW-0479">Metal-binding</keyword>
<name>A0AAD3ST56_NEPGR</name>
<dbReference type="InterPro" id="IPR013083">
    <property type="entry name" value="Znf_RING/FYVE/PHD"/>
</dbReference>
<keyword evidence="5" id="KW-1133">Transmembrane helix</keyword>
<organism evidence="7 8">
    <name type="scientific">Nepenthes gracilis</name>
    <name type="common">Slender pitcher plant</name>
    <dbReference type="NCBI Taxonomy" id="150966"/>
    <lineage>
        <taxon>Eukaryota</taxon>
        <taxon>Viridiplantae</taxon>
        <taxon>Streptophyta</taxon>
        <taxon>Embryophyta</taxon>
        <taxon>Tracheophyta</taxon>
        <taxon>Spermatophyta</taxon>
        <taxon>Magnoliopsida</taxon>
        <taxon>eudicotyledons</taxon>
        <taxon>Gunneridae</taxon>
        <taxon>Pentapetalae</taxon>
        <taxon>Caryophyllales</taxon>
        <taxon>Nepenthaceae</taxon>
        <taxon>Nepenthes</taxon>
    </lineage>
</organism>
<keyword evidence="3" id="KW-0862">Zinc</keyword>
<protein>
    <recommendedName>
        <fullName evidence="6">RING-type domain-containing protein</fullName>
    </recommendedName>
</protein>
<evidence type="ECO:0000259" key="6">
    <source>
        <dbReference type="PROSITE" id="PS50089"/>
    </source>
</evidence>
<evidence type="ECO:0000256" key="1">
    <source>
        <dbReference type="ARBA" id="ARBA00022723"/>
    </source>
</evidence>
<dbReference type="Pfam" id="PF13920">
    <property type="entry name" value="zf-C3HC4_3"/>
    <property type="match status" value="1"/>
</dbReference>
<reference evidence="7" key="1">
    <citation type="submission" date="2023-05" db="EMBL/GenBank/DDBJ databases">
        <title>Nepenthes gracilis genome sequencing.</title>
        <authorList>
            <person name="Fukushima K."/>
        </authorList>
    </citation>
    <scope>NUCLEOTIDE SEQUENCE</scope>
    <source>
        <strain evidence="7">SING2019-196</strain>
    </source>
</reference>